<organism evidence="1 2">
    <name type="scientific">Brucella intermedia 229E</name>
    <dbReference type="NCBI Taxonomy" id="1337887"/>
    <lineage>
        <taxon>Bacteria</taxon>
        <taxon>Pseudomonadati</taxon>
        <taxon>Pseudomonadota</taxon>
        <taxon>Alphaproteobacteria</taxon>
        <taxon>Hyphomicrobiales</taxon>
        <taxon>Brucellaceae</taxon>
        <taxon>Brucella/Ochrobactrum group</taxon>
        <taxon>Brucella</taxon>
    </lineage>
</organism>
<sequence>MPHFGIPFALILSYNYLIEMRGFRVSDFLSHFCLIWMIGQIASGAATRNQSAL</sequence>
<evidence type="ECO:0000313" key="1">
    <source>
        <dbReference type="EMBL" id="ERL99878.1"/>
    </source>
</evidence>
<reference evidence="1 2" key="1">
    <citation type="journal article" date="2014" name="FEMS Microbiol. Lett.">
        <title>Genome sequencing analysis reveals virulence-related gene content of Ochrobactrum intermedium strain 229E, a urease-positive strain isolated from the human gastric niche.</title>
        <authorList>
            <person name="Kulkarni G.J."/>
            <person name="Shetty S."/>
            <person name="Dharne M.S."/>
            <person name="Shouche Y.S."/>
        </authorList>
    </citation>
    <scope>NUCLEOTIDE SEQUENCE [LARGE SCALE GENOMIC DNA]</scope>
    <source>
        <strain evidence="1 2">229E</strain>
    </source>
</reference>
<dbReference type="AlphaFoldDB" id="U4V5F4"/>
<dbReference type="PATRIC" id="fig|1337887.3.peg.5122"/>
<name>U4V5F4_9HYPH</name>
<comment type="caution">
    <text evidence="1">The sequence shown here is derived from an EMBL/GenBank/DDBJ whole genome shotgun (WGS) entry which is preliminary data.</text>
</comment>
<accession>U4V5F4</accession>
<proteinExistence type="predicted"/>
<dbReference type="Proteomes" id="UP000016842">
    <property type="component" value="Unassembled WGS sequence"/>
</dbReference>
<dbReference type="EMBL" id="ASXJ01000355">
    <property type="protein sequence ID" value="ERL99878.1"/>
    <property type="molecule type" value="Genomic_DNA"/>
</dbReference>
<evidence type="ECO:0000313" key="2">
    <source>
        <dbReference type="Proteomes" id="UP000016842"/>
    </source>
</evidence>
<protein>
    <submittedName>
        <fullName evidence="1">Uncharacterized protein</fullName>
    </submittedName>
</protein>
<gene>
    <name evidence="1" type="ORF">Q644_08425</name>
</gene>